<evidence type="ECO:0000256" key="1">
    <source>
        <dbReference type="ARBA" id="ARBA00005854"/>
    </source>
</evidence>
<geneLocation type="plasmid" evidence="8">
    <name>unnamed2</name>
</geneLocation>
<evidence type="ECO:0000256" key="3">
    <source>
        <dbReference type="ARBA" id="ARBA00023027"/>
    </source>
</evidence>
<dbReference type="Proteomes" id="UP000296733">
    <property type="component" value="Plasmid unnamed2"/>
</dbReference>
<comment type="similarity">
    <text evidence="1 4">Belongs to the D-isomer specific 2-hydroxyacid dehydrogenase family.</text>
</comment>
<dbReference type="GO" id="GO:0003714">
    <property type="term" value="F:transcription corepressor activity"/>
    <property type="evidence" value="ECO:0007669"/>
    <property type="project" value="InterPro"/>
</dbReference>
<feature type="compositionally biased region" description="Basic and acidic residues" evidence="5">
    <location>
        <begin position="272"/>
        <end position="291"/>
    </location>
</feature>
<dbReference type="AlphaFoldDB" id="A0A4D6H7X6"/>
<keyword evidence="2 4" id="KW-0560">Oxidoreductase</keyword>
<organism evidence="8 9">
    <name type="scientific">Halobellus limi</name>
    <dbReference type="NCBI Taxonomy" id="699433"/>
    <lineage>
        <taxon>Archaea</taxon>
        <taxon>Methanobacteriati</taxon>
        <taxon>Methanobacteriota</taxon>
        <taxon>Stenosarchaea group</taxon>
        <taxon>Halobacteria</taxon>
        <taxon>Halobacteriales</taxon>
        <taxon>Haloferacaceae</taxon>
        <taxon>Halobellus</taxon>
    </lineage>
</organism>
<proteinExistence type="inferred from homology"/>
<gene>
    <name evidence="8" type="ORF">DV707_16710</name>
</gene>
<evidence type="ECO:0000259" key="7">
    <source>
        <dbReference type="Pfam" id="PF02826"/>
    </source>
</evidence>
<dbReference type="InterPro" id="IPR043322">
    <property type="entry name" value="CtBP"/>
</dbReference>
<dbReference type="CDD" id="cd05299">
    <property type="entry name" value="CtBP_dh"/>
    <property type="match status" value="1"/>
</dbReference>
<dbReference type="GO" id="GO:0016616">
    <property type="term" value="F:oxidoreductase activity, acting on the CH-OH group of donors, NAD or NADP as acceptor"/>
    <property type="evidence" value="ECO:0007669"/>
    <property type="project" value="InterPro"/>
</dbReference>
<dbReference type="Pfam" id="PF02826">
    <property type="entry name" value="2-Hacid_dh_C"/>
    <property type="match status" value="1"/>
</dbReference>
<evidence type="ECO:0000313" key="9">
    <source>
        <dbReference type="Proteomes" id="UP000296733"/>
    </source>
</evidence>
<dbReference type="PROSITE" id="PS00670">
    <property type="entry name" value="D_2_HYDROXYACID_DH_2"/>
    <property type="match status" value="1"/>
</dbReference>
<feature type="domain" description="D-isomer specific 2-hydroxyacid dehydrogenase NAD-binding" evidence="7">
    <location>
        <begin position="121"/>
        <end position="298"/>
    </location>
</feature>
<dbReference type="Gene3D" id="3.40.50.720">
    <property type="entry name" value="NAD(P)-binding Rossmann-like Domain"/>
    <property type="match status" value="2"/>
</dbReference>
<feature type="domain" description="D-isomer specific 2-hydroxyacid dehydrogenase catalytic" evidence="6">
    <location>
        <begin position="30"/>
        <end position="330"/>
    </location>
</feature>
<evidence type="ECO:0000313" key="8">
    <source>
        <dbReference type="EMBL" id="QCC49386.1"/>
    </source>
</evidence>
<evidence type="ECO:0000256" key="2">
    <source>
        <dbReference type="ARBA" id="ARBA00023002"/>
    </source>
</evidence>
<keyword evidence="8" id="KW-0614">Plasmid</keyword>
<dbReference type="EMBL" id="CP031313">
    <property type="protein sequence ID" value="QCC49386.1"/>
    <property type="molecule type" value="Genomic_DNA"/>
</dbReference>
<dbReference type="FunFam" id="3.40.50.720:FF:000203">
    <property type="entry name" value="D-3-phosphoglycerate dehydrogenase (SerA)"/>
    <property type="match status" value="1"/>
</dbReference>
<keyword evidence="3" id="KW-0520">NAD</keyword>
<accession>A0A4D6H7X6</accession>
<dbReference type="PANTHER" id="PTHR42789">
    <property type="entry name" value="D-ISOMER SPECIFIC 2-HYDROXYACID DEHYDROGENASE FAMILY PROTEIN (AFU_ORTHOLOGUE AFUA_6G10090)"/>
    <property type="match status" value="1"/>
</dbReference>
<dbReference type="InterPro" id="IPR006139">
    <property type="entry name" value="D-isomer_2_OHA_DH_cat_dom"/>
</dbReference>
<reference evidence="8 9" key="1">
    <citation type="journal article" date="2019" name="Nat. Commun.">
        <title>A new type of DNA phosphorothioation-based antiviral system in archaea.</title>
        <authorList>
            <person name="Xiong L."/>
            <person name="Liu S."/>
            <person name="Chen S."/>
            <person name="Xiao Y."/>
            <person name="Zhu B."/>
            <person name="Gao Y."/>
            <person name="Zhang Y."/>
            <person name="Chen B."/>
            <person name="Luo J."/>
            <person name="Deng Z."/>
            <person name="Chen X."/>
            <person name="Wang L."/>
            <person name="Chen S."/>
        </authorList>
    </citation>
    <scope>NUCLEOTIDE SEQUENCE [LARGE SCALE GENOMIC DNA]</scope>
    <source>
        <strain evidence="8 9">CGMCC 1.10331</strain>
        <plasmid evidence="8 9">unnamed2</plasmid>
    </source>
</reference>
<protein>
    <submittedName>
        <fullName evidence="8">C-terminal binding protein</fullName>
    </submittedName>
</protein>
<dbReference type="KEGG" id="hlm:DV707_16710"/>
<dbReference type="InterPro" id="IPR006140">
    <property type="entry name" value="D-isomer_DH_NAD-bd"/>
</dbReference>
<evidence type="ECO:0000256" key="5">
    <source>
        <dbReference type="SAM" id="MobiDB-lite"/>
    </source>
</evidence>
<evidence type="ECO:0000259" key="6">
    <source>
        <dbReference type="Pfam" id="PF00389"/>
    </source>
</evidence>
<dbReference type="SUPFAM" id="SSF52283">
    <property type="entry name" value="Formate/glycerate dehydrogenase catalytic domain-like"/>
    <property type="match status" value="1"/>
</dbReference>
<dbReference type="SUPFAM" id="SSF51735">
    <property type="entry name" value="NAD(P)-binding Rossmann-fold domains"/>
    <property type="match status" value="1"/>
</dbReference>
<dbReference type="InterPro" id="IPR050857">
    <property type="entry name" value="D-2-hydroxyacid_DH"/>
</dbReference>
<dbReference type="PANTHER" id="PTHR42789:SF1">
    <property type="entry name" value="D-ISOMER SPECIFIC 2-HYDROXYACID DEHYDROGENASE FAMILY PROTEIN (AFU_ORTHOLOGUE AFUA_6G10090)"/>
    <property type="match status" value="1"/>
</dbReference>
<feature type="region of interest" description="Disordered" evidence="5">
    <location>
        <begin position="270"/>
        <end position="291"/>
    </location>
</feature>
<dbReference type="Pfam" id="PF00389">
    <property type="entry name" value="2-Hacid_dh"/>
    <property type="match status" value="1"/>
</dbReference>
<sequence length="334" mass="36045">MRIFRSPAAEARDVSYRVVFTDHPFGDLDVERETLADLDVTLVDGEQTDEPLESLVAGADALLVTFAEIDAAVIDELGECRVVARGGIGLDNVDVEAATERGIPVTNVPDYCVPEVAAHTLALLLALERNVVSFDDGVRRGEWDAAAGDDLHRLSTRTLGLVAFGTIGQAVAERAEAFDIPVVAFDPNVDGDEMREQGITPVDSFGELLTEADAVSLHAPLTDDTRHLVDEAALEQMDEDAYLINTARGGLVDEDALTAALDDGDIAGAALDVREREPPGPDDSLRKRDDVVLTPHAAYRSRESVAELRRRNVENVRRAFSGEPLENVANPDVL</sequence>
<dbReference type="GO" id="GO:0051287">
    <property type="term" value="F:NAD binding"/>
    <property type="evidence" value="ECO:0007669"/>
    <property type="project" value="InterPro"/>
</dbReference>
<evidence type="ECO:0000256" key="4">
    <source>
        <dbReference type="RuleBase" id="RU003719"/>
    </source>
</evidence>
<dbReference type="InterPro" id="IPR036291">
    <property type="entry name" value="NAD(P)-bd_dom_sf"/>
</dbReference>
<dbReference type="InterPro" id="IPR029753">
    <property type="entry name" value="D-isomer_DH_CS"/>
</dbReference>
<name>A0A4D6H7X6_9EURY</name>